<dbReference type="PROSITE" id="PS50206">
    <property type="entry name" value="RHODANESE_3"/>
    <property type="match status" value="1"/>
</dbReference>
<feature type="chain" id="PRO_5002734997" description="Rhodanese domain-containing protein" evidence="1">
    <location>
        <begin position="21"/>
        <end position="132"/>
    </location>
</feature>
<dbReference type="InterPro" id="IPR036873">
    <property type="entry name" value="Rhodanese-like_dom_sf"/>
</dbReference>
<accession>A9E1S8</accession>
<evidence type="ECO:0000313" key="4">
    <source>
        <dbReference type="Proteomes" id="UP000002945"/>
    </source>
</evidence>
<feature type="domain" description="Rhodanese" evidence="2">
    <location>
        <begin position="41"/>
        <end position="132"/>
    </location>
</feature>
<dbReference type="SMART" id="SM00450">
    <property type="entry name" value="RHOD"/>
    <property type="match status" value="1"/>
</dbReference>
<keyword evidence="4" id="KW-1185">Reference proteome</keyword>
<comment type="caution">
    <text evidence="3">The sequence shown here is derived from an EMBL/GenBank/DDBJ whole genome shotgun (WGS) entry which is preliminary data.</text>
</comment>
<dbReference type="Pfam" id="PF00581">
    <property type="entry name" value="Rhodanese"/>
    <property type="match status" value="1"/>
</dbReference>
<dbReference type="eggNOG" id="COG0607">
    <property type="taxonomic scope" value="Bacteria"/>
</dbReference>
<gene>
    <name evidence="3" type="ORF">KAOT1_22496</name>
</gene>
<evidence type="ECO:0000313" key="3">
    <source>
        <dbReference type="EMBL" id="EDP95669.1"/>
    </source>
</evidence>
<dbReference type="EMBL" id="ABIB01000007">
    <property type="protein sequence ID" value="EDP95669.1"/>
    <property type="molecule type" value="Genomic_DNA"/>
</dbReference>
<sequence>MKLNKLTLVILMLSSILSFFGCNNFPKENNVTVQELHDVLANDEVIVLDVRTPEEIAQGKIKSDALEANFFEDNFIEKATAQLPKDKDVYVYCKGGTRSAKAVIKLRALGFSKTHNVAGGIRAWKAKGFEVE</sequence>
<proteinExistence type="predicted"/>
<protein>
    <recommendedName>
        <fullName evidence="2">Rhodanese domain-containing protein</fullName>
    </recommendedName>
</protein>
<reference evidence="3 4" key="1">
    <citation type="journal article" date="2011" name="J. Bacteriol.">
        <title>Genome sequence of the algicidal bacterium Kordia algicida OT-1.</title>
        <authorList>
            <person name="Lee H.S."/>
            <person name="Kang S.G."/>
            <person name="Kwon K.K."/>
            <person name="Lee J.H."/>
            <person name="Kim S.J."/>
        </authorList>
    </citation>
    <scope>NUCLEOTIDE SEQUENCE [LARGE SCALE GENOMIC DNA]</scope>
    <source>
        <strain evidence="3 4">OT-1</strain>
    </source>
</reference>
<dbReference type="HOGENOM" id="CLU_089574_1_4_10"/>
<dbReference type="InterPro" id="IPR001763">
    <property type="entry name" value="Rhodanese-like_dom"/>
</dbReference>
<dbReference type="PANTHER" id="PTHR43031:SF1">
    <property type="entry name" value="PYRIDINE NUCLEOTIDE-DISULPHIDE OXIDOREDUCTASE"/>
    <property type="match status" value="1"/>
</dbReference>
<dbReference type="SUPFAM" id="SSF52821">
    <property type="entry name" value="Rhodanese/Cell cycle control phosphatase"/>
    <property type="match status" value="1"/>
</dbReference>
<dbReference type="Proteomes" id="UP000002945">
    <property type="component" value="Unassembled WGS sequence"/>
</dbReference>
<dbReference type="RefSeq" id="WP_007097023.1">
    <property type="nucleotide sequence ID" value="NZ_CP142125.1"/>
</dbReference>
<dbReference type="PANTHER" id="PTHR43031">
    <property type="entry name" value="FAD-DEPENDENT OXIDOREDUCTASE"/>
    <property type="match status" value="1"/>
</dbReference>
<dbReference type="OrthoDB" id="9808735at2"/>
<evidence type="ECO:0000259" key="2">
    <source>
        <dbReference type="PROSITE" id="PS50206"/>
    </source>
</evidence>
<dbReference type="AlphaFoldDB" id="A9E1S8"/>
<evidence type="ECO:0000256" key="1">
    <source>
        <dbReference type="SAM" id="SignalP"/>
    </source>
</evidence>
<dbReference type="CDD" id="cd00158">
    <property type="entry name" value="RHOD"/>
    <property type="match status" value="1"/>
</dbReference>
<dbReference type="PROSITE" id="PS51257">
    <property type="entry name" value="PROKAR_LIPOPROTEIN"/>
    <property type="match status" value="1"/>
</dbReference>
<dbReference type="InterPro" id="IPR050229">
    <property type="entry name" value="GlpE_sulfurtransferase"/>
</dbReference>
<dbReference type="STRING" id="391587.KAOT1_22496"/>
<feature type="signal peptide" evidence="1">
    <location>
        <begin position="1"/>
        <end position="20"/>
    </location>
</feature>
<dbReference type="Gene3D" id="3.40.250.10">
    <property type="entry name" value="Rhodanese-like domain"/>
    <property type="match status" value="1"/>
</dbReference>
<organism evidence="3 4">
    <name type="scientific">Kordia algicida OT-1</name>
    <dbReference type="NCBI Taxonomy" id="391587"/>
    <lineage>
        <taxon>Bacteria</taxon>
        <taxon>Pseudomonadati</taxon>
        <taxon>Bacteroidota</taxon>
        <taxon>Flavobacteriia</taxon>
        <taxon>Flavobacteriales</taxon>
        <taxon>Flavobacteriaceae</taxon>
        <taxon>Kordia</taxon>
    </lineage>
</organism>
<keyword evidence="1" id="KW-0732">Signal</keyword>
<name>A9E1S8_9FLAO</name>